<dbReference type="InterPro" id="IPR009305">
    <property type="entry name" value="Mpo1-like"/>
</dbReference>
<feature type="transmembrane region" description="Helical" evidence="3">
    <location>
        <begin position="194"/>
        <end position="211"/>
    </location>
</feature>
<proteinExistence type="predicted"/>
<evidence type="ECO:0000313" key="5">
    <source>
        <dbReference type="EMBL" id="KAJ3255969.1"/>
    </source>
</evidence>
<protein>
    <submittedName>
        <fullName evidence="5">Ca(2+)-dependent cysteine protease</fullName>
    </submittedName>
</protein>
<feature type="transmembrane region" description="Helical" evidence="3">
    <location>
        <begin position="164"/>
        <end position="182"/>
    </location>
</feature>
<name>A0AAD5UHR4_9FUNG</name>
<evidence type="ECO:0000256" key="2">
    <source>
        <dbReference type="ARBA" id="ARBA00022807"/>
    </source>
</evidence>
<sequence length="622" mass="70431">MLFVPTILATAQVWLTATPTFATWAHSGLIPINGAFALTVLYNIYYLALHKQIGLLITPYLWGLLYAANRFADYFGPNAMLYATALHFVGWAVQIAGHEIFEKRSAAILKDPVQPLVLAPFFVFCEMLFDLGFFPQTKKDLTNKIGVKVAEYRKSHPKNKNQRIHMIFVPTILATAQVWLSATPTVATWALSKQLPINSAFILTAIYNLYYLSLHKQIGALMTPILWGMLFGANKFLSHFGTQKAMVIATAVHFTSWAFQIYGHQVYEKRAPAFIKDPIQALVLAPLFVFCEFLFELGFYPKTKKELTDKIGVKAFFNKGVIPEKQVDPSKVVSVLDQKVLKETIPTFGPRPPIKRALVIGINYRGQKYELNGCINDTNLIYNYLTLIGYQDIMVMNEDKPKATDSYPYRKYIIKAFSWLVADAREGDSFFFHFSGHAALKPKKDGTNENALFPIDHFRRGMISESEIYELMVKPLPKGCKLMSIFDCCHSGSMLGLAYNYSLDGSLKPIMKSNHTGKLERFFFKKPIVQVDKDKATNAQIIMVSGCQDNQQSAEYVTGSNGESYGAMTFHMVQILREHNDTITCIELLKCLRERLKVRYKQRPQLSTGYEMEVATTVFSIV</sequence>
<dbReference type="GO" id="GO:0004197">
    <property type="term" value="F:cysteine-type endopeptidase activity"/>
    <property type="evidence" value="ECO:0007669"/>
    <property type="project" value="InterPro"/>
</dbReference>
<dbReference type="AlphaFoldDB" id="A0AAD5UHR4"/>
<keyword evidence="3" id="KW-0812">Transmembrane</keyword>
<gene>
    <name evidence="5" type="primary">MCA1_3</name>
    <name evidence="5" type="ORF">HK103_005776</name>
</gene>
<keyword evidence="6" id="KW-1185">Reference proteome</keyword>
<feature type="transmembrane region" description="Helical" evidence="3">
    <location>
        <begin position="279"/>
        <end position="300"/>
    </location>
</feature>
<feature type="domain" description="Peptidase C14 caspase" evidence="4">
    <location>
        <begin position="355"/>
        <end position="608"/>
    </location>
</feature>
<dbReference type="SUPFAM" id="SSF52129">
    <property type="entry name" value="Caspase-like"/>
    <property type="match status" value="1"/>
</dbReference>
<dbReference type="GO" id="GO:0006915">
    <property type="term" value="P:apoptotic process"/>
    <property type="evidence" value="ECO:0007669"/>
    <property type="project" value="UniProtKB-KW"/>
</dbReference>
<feature type="transmembrane region" description="Helical" evidence="3">
    <location>
        <begin position="116"/>
        <end position="134"/>
    </location>
</feature>
<dbReference type="InterPro" id="IPR029030">
    <property type="entry name" value="Caspase-like_dom_sf"/>
</dbReference>
<dbReference type="Pfam" id="PF00656">
    <property type="entry name" value="Peptidase_C14"/>
    <property type="match status" value="1"/>
</dbReference>
<dbReference type="EMBL" id="JADGKB010000057">
    <property type="protein sequence ID" value="KAJ3255969.1"/>
    <property type="molecule type" value="Genomic_DNA"/>
</dbReference>
<feature type="transmembrane region" description="Helical" evidence="3">
    <location>
        <begin position="46"/>
        <end position="67"/>
    </location>
</feature>
<keyword evidence="3" id="KW-1133">Transmembrane helix</keyword>
<dbReference type="GO" id="GO:0006508">
    <property type="term" value="P:proteolysis"/>
    <property type="evidence" value="ECO:0007669"/>
    <property type="project" value="UniProtKB-KW"/>
</dbReference>
<dbReference type="Pfam" id="PF06127">
    <property type="entry name" value="Mpo1-like"/>
    <property type="match status" value="2"/>
</dbReference>
<accession>A0AAD5UHR4</accession>
<reference evidence="5" key="1">
    <citation type="submission" date="2020-05" db="EMBL/GenBank/DDBJ databases">
        <title>Phylogenomic resolution of chytrid fungi.</title>
        <authorList>
            <person name="Stajich J.E."/>
            <person name="Amses K."/>
            <person name="Simmons R."/>
            <person name="Seto K."/>
            <person name="Myers J."/>
            <person name="Bonds A."/>
            <person name="Quandt C.A."/>
            <person name="Barry K."/>
            <person name="Liu P."/>
            <person name="Grigoriev I."/>
            <person name="Longcore J.E."/>
            <person name="James T.Y."/>
        </authorList>
    </citation>
    <scope>NUCLEOTIDE SEQUENCE</scope>
    <source>
        <strain evidence="5">PLAUS21</strain>
    </source>
</reference>
<dbReference type="PANTHER" id="PTHR28026">
    <property type="entry name" value="DUF962 DOMAIN PROTEIN (AFU_ORTHOLOGUE AFUA_8G05310)"/>
    <property type="match status" value="1"/>
</dbReference>
<organism evidence="5 6">
    <name type="scientific">Boothiomyces macroporosus</name>
    <dbReference type="NCBI Taxonomy" id="261099"/>
    <lineage>
        <taxon>Eukaryota</taxon>
        <taxon>Fungi</taxon>
        <taxon>Fungi incertae sedis</taxon>
        <taxon>Chytridiomycota</taxon>
        <taxon>Chytridiomycota incertae sedis</taxon>
        <taxon>Chytridiomycetes</taxon>
        <taxon>Rhizophydiales</taxon>
        <taxon>Terramycetaceae</taxon>
        <taxon>Boothiomyces</taxon>
    </lineage>
</organism>
<evidence type="ECO:0000256" key="1">
    <source>
        <dbReference type="ARBA" id="ARBA00022703"/>
    </source>
</evidence>
<dbReference type="InterPro" id="IPR011600">
    <property type="entry name" value="Pept_C14_caspase"/>
</dbReference>
<keyword evidence="2" id="KW-0788">Thiol protease</keyword>
<evidence type="ECO:0000313" key="6">
    <source>
        <dbReference type="Proteomes" id="UP001210925"/>
    </source>
</evidence>
<dbReference type="GO" id="GO:0005783">
    <property type="term" value="C:endoplasmic reticulum"/>
    <property type="evidence" value="ECO:0007669"/>
    <property type="project" value="TreeGrafter"/>
</dbReference>
<evidence type="ECO:0000256" key="3">
    <source>
        <dbReference type="SAM" id="Phobius"/>
    </source>
</evidence>
<keyword evidence="5" id="KW-0645">Protease</keyword>
<evidence type="ECO:0000259" key="4">
    <source>
        <dbReference type="Pfam" id="PF00656"/>
    </source>
</evidence>
<dbReference type="PANTHER" id="PTHR28026:SF9">
    <property type="entry name" value="2-HYDROXY-PALMITIC ACID DIOXYGENASE MPO1"/>
    <property type="match status" value="1"/>
</dbReference>
<dbReference type="GO" id="GO:0016020">
    <property type="term" value="C:membrane"/>
    <property type="evidence" value="ECO:0007669"/>
    <property type="project" value="GOC"/>
</dbReference>
<comment type="caution">
    <text evidence="5">The sequence shown here is derived from an EMBL/GenBank/DDBJ whole genome shotgun (WGS) entry which is preliminary data.</text>
</comment>
<keyword evidence="3" id="KW-0472">Membrane</keyword>
<dbReference type="Gene3D" id="3.40.50.12660">
    <property type="match status" value="1"/>
</dbReference>
<dbReference type="GO" id="GO:0046521">
    <property type="term" value="P:sphingoid catabolic process"/>
    <property type="evidence" value="ECO:0007669"/>
    <property type="project" value="TreeGrafter"/>
</dbReference>
<dbReference type="Proteomes" id="UP001210925">
    <property type="component" value="Unassembled WGS sequence"/>
</dbReference>
<keyword evidence="1" id="KW-0053">Apoptosis</keyword>
<keyword evidence="2" id="KW-0378">Hydrolase</keyword>